<dbReference type="Gene3D" id="3.40.50.12780">
    <property type="entry name" value="N-terminal domain of ligase-like"/>
    <property type="match status" value="1"/>
</dbReference>
<protein>
    <submittedName>
        <fullName evidence="4">Non-ribosomal peptide synthetase</fullName>
    </submittedName>
</protein>
<dbReference type="InterPro" id="IPR042099">
    <property type="entry name" value="ANL_N_sf"/>
</dbReference>
<dbReference type="InterPro" id="IPR036736">
    <property type="entry name" value="ACP-like_sf"/>
</dbReference>
<dbReference type="PANTHER" id="PTHR45527:SF1">
    <property type="entry name" value="FATTY ACID SYNTHASE"/>
    <property type="match status" value="1"/>
</dbReference>
<dbReference type="PROSITE" id="PS00455">
    <property type="entry name" value="AMP_BINDING"/>
    <property type="match status" value="1"/>
</dbReference>
<keyword evidence="1" id="KW-0596">Phosphopantetheine</keyword>
<dbReference type="InterPro" id="IPR000873">
    <property type="entry name" value="AMP-dep_synth/lig_dom"/>
</dbReference>
<dbReference type="InterPro" id="IPR010071">
    <property type="entry name" value="AA_adenyl_dom"/>
</dbReference>
<keyword evidence="5" id="KW-1185">Reference proteome</keyword>
<dbReference type="Pfam" id="PF00501">
    <property type="entry name" value="AMP-binding"/>
    <property type="match status" value="1"/>
</dbReference>
<name>A0A193C1K6_AMYOR</name>
<dbReference type="InterPro" id="IPR009081">
    <property type="entry name" value="PP-bd_ACP"/>
</dbReference>
<dbReference type="GO" id="GO:0031177">
    <property type="term" value="F:phosphopantetheine binding"/>
    <property type="evidence" value="ECO:0007669"/>
    <property type="project" value="TreeGrafter"/>
</dbReference>
<accession>A0A193C1K6</accession>
<keyword evidence="2" id="KW-0597">Phosphoprotein</keyword>
<dbReference type="SUPFAM" id="SSF56801">
    <property type="entry name" value="Acetyl-CoA synthetase-like"/>
    <property type="match status" value="1"/>
</dbReference>
<dbReference type="STRING" id="31958.SD37_23465"/>
<evidence type="ECO:0000313" key="4">
    <source>
        <dbReference type="EMBL" id="ANN18304.1"/>
    </source>
</evidence>
<evidence type="ECO:0000259" key="3">
    <source>
        <dbReference type="PROSITE" id="PS50075"/>
    </source>
</evidence>
<dbReference type="NCBIfam" id="TIGR01733">
    <property type="entry name" value="AA-adenyl-dom"/>
    <property type="match status" value="1"/>
</dbReference>
<organism evidence="4 5">
    <name type="scientific">Amycolatopsis orientalis</name>
    <name type="common">Nocardia orientalis</name>
    <dbReference type="NCBI Taxonomy" id="31958"/>
    <lineage>
        <taxon>Bacteria</taxon>
        <taxon>Bacillati</taxon>
        <taxon>Actinomycetota</taxon>
        <taxon>Actinomycetes</taxon>
        <taxon>Pseudonocardiales</taxon>
        <taxon>Pseudonocardiaceae</taxon>
        <taxon>Amycolatopsis</taxon>
    </lineage>
</organism>
<dbReference type="PROSITE" id="PS00012">
    <property type="entry name" value="PHOSPHOPANTETHEINE"/>
    <property type="match status" value="1"/>
</dbReference>
<dbReference type="KEGG" id="aori:SD37_23465"/>
<dbReference type="SUPFAM" id="SSF47336">
    <property type="entry name" value="ACP-like"/>
    <property type="match status" value="1"/>
</dbReference>
<dbReference type="GO" id="GO:0005829">
    <property type="term" value="C:cytosol"/>
    <property type="evidence" value="ECO:0007669"/>
    <property type="project" value="TreeGrafter"/>
</dbReference>
<evidence type="ECO:0000313" key="5">
    <source>
        <dbReference type="Proteomes" id="UP000093695"/>
    </source>
</evidence>
<dbReference type="eggNOG" id="COG1020">
    <property type="taxonomic scope" value="Bacteria"/>
</dbReference>
<dbReference type="Gene3D" id="3.40.50.1820">
    <property type="entry name" value="alpha/beta hydrolase"/>
    <property type="match status" value="1"/>
</dbReference>
<dbReference type="EMBL" id="CP016174">
    <property type="protein sequence ID" value="ANN18304.1"/>
    <property type="molecule type" value="Genomic_DNA"/>
</dbReference>
<reference evidence="4 5" key="1">
    <citation type="journal article" date="2015" name="Genome Announc.">
        <title>Draft Genome Sequence of Norvancomycin-Producing Strain Amycolatopsis orientalis CPCC200066.</title>
        <authorList>
            <person name="Lei X."/>
            <person name="Yuan F."/>
            <person name="Shi Y."/>
            <person name="Li X."/>
            <person name="Wang L."/>
            <person name="Hong B."/>
        </authorList>
    </citation>
    <scope>NUCLEOTIDE SEQUENCE [LARGE SCALE GENOMIC DNA]</scope>
    <source>
        <strain evidence="4 5">B-37</strain>
    </source>
</reference>
<dbReference type="AlphaFoldDB" id="A0A193C1K6"/>
<dbReference type="InterPro" id="IPR006162">
    <property type="entry name" value="Ppantetheine_attach_site"/>
</dbReference>
<dbReference type="InterPro" id="IPR025110">
    <property type="entry name" value="AMP-bd_C"/>
</dbReference>
<dbReference type="InterPro" id="IPR020845">
    <property type="entry name" value="AMP-binding_CS"/>
</dbReference>
<dbReference type="Gene3D" id="3.30.300.30">
    <property type="match status" value="1"/>
</dbReference>
<proteinExistence type="predicted"/>
<dbReference type="InterPro" id="IPR045851">
    <property type="entry name" value="AMP-bd_C_sf"/>
</dbReference>
<dbReference type="Proteomes" id="UP000093695">
    <property type="component" value="Chromosome"/>
</dbReference>
<dbReference type="GO" id="GO:0044550">
    <property type="term" value="P:secondary metabolite biosynthetic process"/>
    <property type="evidence" value="ECO:0007669"/>
    <property type="project" value="TreeGrafter"/>
</dbReference>
<dbReference type="Pfam" id="PF00550">
    <property type="entry name" value="PP-binding"/>
    <property type="match status" value="1"/>
</dbReference>
<evidence type="ECO:0000256" key="1">
    <source>
        <dbReference type="ARBA" id="ARBA00022450"/>
    </source>
</evidence>
<dbReference type="Pfam" id="PF13193">
    <property type="entry name" value="AMP-binding_C"/>
    <property type="match status" value="1"/>
</dbReference>
<feature type="domain" description="Carrier" evidence="3">
    <location>
        <begin position="502"/>
        <end position="576"/>
    </location>
</feature>
<sequence length="587" mass="62881">MNEPSVLHGVTRRLPRGTWCDLFQRQARRTPARRALVADQVAWTFGELDLWGNRLAHALRAAGAAPGTVVACAMTRSVRAVLGVLATAKAGAVHLPIDPALPAARVDAILGDARPAVVLTDVAGLAPRADVVLSDEDWKAELAGQDGRRPPRCVPGPAYIIYTSGSTGLPKGVVVGHRSLVNLYGELAAGFFPAGRGPQRVAHGLPLSFDASWNPLSWLAGGHELHLVPDLVRADPESYVDFVREHRLPVVEAVPAQMSALLDSGLLDGRSRPRLLLMGGEAIGQDLWTRLRQADGVTAVNLYGPTEGTVFTTACRLDERETPSIGRPIGNTTARIVDEELRPVPRGEPGELLISGSCLALGYLGLPELTADRFVGAGERRYRTGDRCRLAVDGRLEWLGRLDDQVKIRGHRVEPGEAEHALLAMPGVRQAVVRAEGAEPRLVAYVVLDTGTVARVRERLRETLPAYLMPSTVIPLDEMPLGPNGKIDRAALAPLDVAPRAGVLTPTQELVAAAFRVQLEIPAVEADSDFFALGGHSLSAAALAARLRARGVPCSLRDVLLRRTVAQLAELVPTRTEGVTSSWTITT</sequence>
<dbReference type="GO" id="GO:0043041">
    <property type="term" value="P:amino acid activation for nonribosomal peptide biosynthetic process"/>
    <property type="evidence" value="ECO:0007669"/>
    <property type="project" value="TreeGrafter"/>
</dbReference>
<dbReference type="PROSITE" id="PS50075">
    <property type="entry name" value="CARRIER"/>
    <property type="match status" value="1"/>
</dbReference>
<dbReference type="InterPro" id="IPR029058">
    <property type="entry name" value="AB_hydrolase_fold"/>
</dbReference>
<dbReference type="PANTHER" id="PTHR45527">
    <property type="entry name" value="NONRIBOSOMAL PEPTIDE SYNTHETASE"/>
    <property type="match status" value="1"/>
</dbReference>
<gene>
    <name evidence="4" type="ORF">SD37_23465</name>
</gene>
<dbReference type="CDD" id="cd05930">
    <property type="entry name" value="A_NRPS"/>
    <property type="match status" value="1"/>
</dbReference>
<evidence type="ECO:0000256" key="2">
    <source>
        <dbReference type="ARBA" id="ARBA00022553"/>
    </source>
</evidence>